<feature type="compositionally biased region" description="Polar residues" evidence="3">
    <location>
        <begin position="57"/>
        <end position="67"/>
    </location>
</feature>
<evidence type="ECO:0000313" key="5">
    <source>
        <dbReference type="EMBL" id="MFB9466876.1"/>
    </source>
</evidence>
<keyword evidence="1" id="KW-0732">Signal</keyword>
<evidence type="ECO:0000256" key="1">
    <source>
        <dbReference type="ARBA" id="ARBA00022729"/>
    </source>
</evidence>
<feature type="domain" description="CBM2" evidence="4">
    <location>
        <begin position="1"/>
        <end position="67"/>
    </location>
</feature>
<keyword evidence="2" id="KW-0119">Carbohydrate metabolism</keyword>
<proteinExistence type="predicted"/>
<keyword evidence="6" id="KW-1185">Reference proteome</keyword>
<dbReference type="Proteomes" id="UP001589709">
    <property type="component" value="Unassembled WGS sequence"/>
</dbReference>
<evidence type="ECO:0000256" key="2">
    <source>
        <dbReference type="ARBA" id="ARBA00023326"/>
    </source>
</evidence>
<reference evidence="5 6" key="1">
    <citation type="submission" date="2024-09" db="EMBL/GenBank/DDBJ databases">
        <authorList>
            <person name="Sun Q."/>
            <person name="Mori K."/>
        </authorList>
    </citation>
    <scope>NUCLEOTIDE SEQUENCE [LARGE SCALE GENOMIC DNA]</scope>
    <source>
        <strain evidence="5 6">JCM 6917</strain>
    </source>
</reference>
<dbReference type="InterPro" id="IPR008965">
    <property type="entry name" value="CBM2/CBM3_carb-bd_dom_sf"/>
</dbReference>
<dbReference type="Gene3D" id="2.60.40.290">
    <property type="match status" value="1"/>
</dbReference>
<keyword evidence="2" id="KW-0624">Polysaccharide degradation</keyword>
<organism evidence="5 6">
    <name type="scientific">Streptomyces cinereospinus</name>
    <dbReference type="NCBI Taxonomy" id="285561"/>
    <lineage>
        <taxon>Bacteria</taxon>
        <taxon>Bacillati</taxon>
        <taxon>Actinomycetota</taxon>
        <taxon>Actinomycetes</taxon>
        <taxon>Kitasatosporales</taxon>
        <taxon>Streptomycetaceae</taxon>
        <taxon>Streptomyces</taxon>
    </lineage>
</organism>
<accession>A0ABV5NA04</accession>
<evidence type="ECO:0000259" key="4">
    <source>
        <dbReference type="PROSITE" id="PS51173"/>
    </source>
</evidence>
<dbReference type="InterPro" id="IPR001919">
    <property type="entry name" value="CBD2"/>
</dbReference>
<evidence type="ECO:0000313" key="6">
    <source>
        <dbReference type="Proteomes" id="UP001589709"/>
    </source>
</evidence>
<gene>
    <name evidence="5" type="ORF">ACFF45_30320</name>
</gene>
<dbReference type="RefSeq" id="WP_381349942.1">
    <property type="nucleotide sequence ID" value="NZ_JBHMCY010000081.1"/>
</dbReference>
<feature type="region of interest" description="Disordered" evidence="3">
    <location>
        <begin position="36"/>
        <end position="67"/>
    </location>
</feature>
<dbReference type="EMBL" id="JBHMCY010000081">
    <property type="protein sequence ID" value="MFB9466876.1"/>
    <property type="molecule type" value="Genomic_DNA"/>
</dbReference>
<name>A0ABV5NA04_9ACTN</name>
<protein>
    <submittedName>
        <fullName evidence="5">Cellulose binding domain-containing protein</fullName>
    </submittedName>
</protein>
<dbReference type="PROSITE" id="PS51173">
    <property type="entry name" value="CBM2"/>
    <property type="match status" value="1"/>
</dbReference>
<dbReference type="SUPFAM" id="SSF49384">
    <property type="entry name" value="Carbohydrate-binding domain"/>
    <property type="match status" value="1"/>
</dbReference>
<dbReference type="Pfam" id="PF00553">
    <property type="entry name" value="CBM_2"/>
    <property type="match status" value="1"/>
</dbReference>
<evidence type="ECO:0000256" key="3">
    <source>
        <dbReference type="SAM" id="MobiDB-lite"/>
    </source>
</evidence>
<dbReference type="InterPro" id="IPR012291">
    <property type="entry name" value="CBM2_carb-bd_dom_sf"/>
</dbReference>
<sequence length="67" mass="6490">MPAGQTSTNGWGATRTPGTGAVTAVHASYNVTTAPNGSVGIGCRASRTGDSRPPTACTHNGTACTAG</sequence>
<comment type="caution">
    <text evidence="5">The sequence shown here is derived from an EMBL/GenBank/DDBJ whole genome shotgun (WGS) entry which is preliminary data.</text>
</comment>